<dbReference type="EMBL" id="CP139487">
    <property type="protein sequence ID" value="WPU64156.1"/>
    <property type="molecule type" value="Genomic_DNA"/>
</dbReference>
<dbReference type="GO" id="GO:0016702">
    <property type="term" value="F:oxidoreductase activity, acting on single donors with incorporation of molecular oxygen, incorporation of two atoms of oxygen"/>
    <property type="evidence" value="ECO:0007669"/>
    <property type="project" value="UniProtKB-ARBA"/>
</dbReference>
<dbReference type="PANTHER" id="PTHR30096">
    <property type="entry name" value="4,5-DOPA DIOXYGENASE EXTRADIOL-LIKE PROTEIN"/>
    <property type="match status" value="1"/>
</dbReference>
<dbReference type="AlphaFoldDB" id="A0AAX4HLR8"/>
<dbReference type="PIRSF" id="PIRSF006157">
    <property type="entry name" value="Doxgns_DODA"/>
    <property type="match status" value="1"/>
</dbReference>
<dbReference type="EC" id="1.13.-.-" evidence="7"/>
<evidence type="ECO:0000256" key="1">
    <source>
        <dbReference type="ARBA" id="ARBA00001947"/>
    </source>
</evidence>
<comment type="cofactor">
    <cofactor evidence="1">
        <name>Zn(2+)</name>
        <dbReference type="ChEBI" id="CHEBI:29105"/>
    </cofactor>
</comment>
<comment type="similarity">
    <text evidence="2">Belongs to the DODA-type extradiol aromatic ring-opening dioxygenase family.</text>
</comment>
<keyword evidence="7" id="KW-0223">Dioxygenase</keyword>
<dbReference type="CDD" id="cd07363">
    <property type="entry name" value="45_DOPA_Dioxygenase"/>
    <property type="match status" value="1"/>
</dbReference>
<sequence length="272" mass="30274">MKAIPSLFVSYELPPLALQDDPYNTSLVNFGRYLGSSLKGIVCVSSQWTTPGPVQITTMAQSSIQYNFQGFQQELYEMTYEPPVSFELEAIVAELLEKQNFETTYNEHYGFDHGVWMPLRLIRPEADIPVVQISIPMIDDPRMLLKLGHALSSLREQGILVLGSGAAALNTGKLVWHARGEDIHPKSKEFNQWLEEKLMSADIENILDYRKAAPHSDFANPTSAGLMPLIFIMGTSIAGDRPQIVYKGFKYSTASLLSVCLSEDSIPEGLLS</sequence>
<dbReference type="PANTHER" id="PTHR30096:SF0">
    <property type="entry name" value="4,5-DOPA DIOXYGENASE EXTRADIOL-LIKE PROTEIN"/>
    <property type="match status" value="1"/>
</dbReference>
<dbReference type="KEGG" id="psti:SOO65_15790"/>
<keyword evidence="3" id="KW-0479">Metal-binding</keyword>
<evidence type="ECO:0000256" key="4">
    <source>
        <dbReference type="ARBA" id="ARBA00022833"/>
    </source>
</evidence>
<protein>
    <submittedName>
        <fullName evidence="7">Class III extradiol ring-cleavage dioxygenase</fullName>
        <ecNumber evidence="7">1.13.-.-</ecNumber>
    </submittedName>
</protein>
<evidence type="ECO:0000256" key="2">
    <source>
        <dbReference type="ARBA" id="ARBA00007581"/>
    </source>
</evidence>
<proteinExistence type="inferred from homology"/>
<reference evidence="7 8" key="1">
    <citation type="submission" date="2023-11" db="EMBL/GenBank/DDBJ databases">
        <title>Peredibacter starrii A3.12.</title>
        <authorList>
            <person name="Mitchell R.J."/>
        </authorList>
    </citation>
    <scope>NUCLEOTIDE SEQUENCE [LARGE SCALE GENOMIC DNA]</scope>
    <source>
        <strain evidence="7 8">A3.12</strain>
    </source>
</reference>
<dbReference type="SUPFAM" id="SSF53213">
    <property type="entry name" value="LigB-like"/>
    <property type="match status" value="1"/>
</dbReference>
<dbReference type="RefSeq" id="WP_321392408.1">
    <property type="nucleotide sequence ID" value="NZ_CP139487.1"/>
</dbReference>
<evidence type="ECO:0000313" key="7">
    <source>
        <dbReference type="EMBL" id="WPU64156.1"/>
    </source>
</evidence>
<dbReference type="InterPro" id="IPR014436">
    <property type="entry name" value="Extradiol_dOase_DODA"/>
</dbReference>
<evidence type="ECO:0000259" key="6">
    <source>
        <dbReference type="Pfam" id="PF02900"/>
    </source>
</evidence>
<dbReference type="Pfam" id="PF02900">
    <property type="entry name" value="LigB"/>
    <property type="match status" value="1"/>
</dbReference>
<organism evidence="7 8">
    <name type="scientific">Peredibacter starrii</name>
    <dbReference type="NCBI Taxonomy" id="28202"/>
    <lineage>
        <taxon>Bacteria</taxon>
        <taxon>Pseudomonadati</taxon>
        <taxon>Bdellovibrionota</taxon>
        <taxon>Bacteriovoracia</taxon>
        <taxon>Bacteriovoracales</taxon>
        <taxon>Bacteriovoracaceae</taxon>
        <taxon>Peredibacter</taxon>
    </lineage>
</organism>
<dbReference type="Proteomes" id="UP001324634">
    <property type="component" value="Chromosome"/>
</dbReference>
<dbReference type="InterPro" id="IPR004183">
    <property type="entry name" value="Xdiol_dOase_suB"/>
</dbReference>
<gene>
    <name evidence="7" type="ORF">SOO65_15790</name>
</gene>
<name>A0AAX4HLR8_9BACT</name>
<feature type="domain" description="Extradiol ring-cleavage dioxygenase class III enzyme subunit B" evidence="6">
    <location>
        <begin position="39"/>
        <end position="255"/>
    </location>
</feature>
<keyword evidence="5 7" id="KW-0560">Oxidoreductase</keyword>
<dbReference type="Gene3D" id="3.40.830.10">
    <property type="entry name" value="LigB-like"/>
    <property type="match status" value="1"/>
</dbReference>
<dbReference type="GO" id="GO:0008198">
    <property type="term" value="F:ferrous iron binding"/>
    <property type="evidence" value="ECO:0007669"/>
    <property type="project" value="InterPro"/>
</dbReference>
<evidence type="ECO:0000313" key="8">
    <source>
        <dbReference type="Proteomes" id="UP001324634"/>
    </source>
</evidence>
<keyword evidence="4" id="KW-0862">Zinc</keyword>
<evidence type="ECO:0000256" key="3">
    <source>
        <dbReference type="ARBA" id="ARBA00022723"/>
    </source>
</evidence>
<keyword evidence="8" id="KW-1185">Reference proteome</keyword>
<evidence type="ECO:0000256" key="5">
    <source>
        <dbReference type="ARBA" id="ARBA00023002"/>
    </source>
</evidence>
<accession>A0AAX4HLR8</accession>
<dbReference type="GO" id="GO:0008270">
    <property type="term" value="F:zinc ion binding"/>
    <property type="evidence" value="ECO:0007669"/>
    <property type="project" value="InterPro"/>
</dbReference>